<feature type="transmembrane region" description="Helical" evidence="1">
    <location>
        <begin position="131"/>
        <end position="147"/>
    </location>
</feature>
<dbReference type="Proteomes" id="UP000034944">
    <property type="component" value="Unassembled WGS sequence"/>
</dbReference>
<name>A0A0F8I3I6_METMZ</name>
<dbReference type="PATRIC" id="fig|2209.71.peg.3882"/>
<evidence type="ECO:0000313" key="2">
    <source>
        <dbReference type="EMBL" id="KKG75621.1"/>
    </source>
</evidence>
<proteinExistence type="predicted"/>
<dbReference type="AlphaFoldDB" id="A0A0F8I3I6"/>
<dbReference type="EMBL" id="JJPQ01000038">
    <property type="protein sequence ID" value="KKG84512.1"/>
    <property type="molecule type" value="Genomic_DNA"/>
</dbReference>
<feature type="transmembrane region" description="Helical" evidence="1">
    <location>
        <begin position="6"/>
        <end position="25"/>
    </location>
</feature>
<reference evidence="6 7" key="1">
    <citation type="journal article" date="2015" name="ISME J.">
        <title>Genomic and phenotypic differentiation among Methanosarcina mazei populations from Columbia River sediment.</title>
        <authorList>
            <person name="Youngblut N.D."/>
            <person name="Wirth J.S."/>
            <person name="Henriksen J.R."/>
            <person name="Smith M."/>
            <person name="Simon H."/>
            <person name="Metcalf W.W."/>
            <person name="Whitaker R.J."/>
        </authorList>
    </citation>
    <scope>NUCLEOTIDE SEQUENCE [LARGE SCALE GENOMIC DNA]</scope>
    <source>
        <strain evidence="2 7">3.H.A.1A.2</strain>
        <strain evidence="3 6">3.H.A.2.5</strain>
        <strain evidence="5 8">3.H.T.1A.1</strain>
        <strain evidence="4 9">3.H.T.1A.2</strain>
    </source>
</reference>
<accession>A0A0F8I3I6</accession>
<evidence type="ECO:0000313" key="8">
    <source>
        <dbReference type="Proteomes" id="UP000034820"/>
    </source>
</evidence>
<evidence type="ECO:0000313" key="9">
    <source>
        <dbReference type="Proteomes" id="UP000034944"/>
    </source>
</evidence>
<dbReference type="EMBL" id="JJPY01000045">
    <property type="protein sequence ID" value="KKH09960.1"/>
    <property type="molecule type" value="Genomic_DNA"/>
</dbReference>
<dbReference type="EMBL" id="JJPN01000006">
    <property type="protein sequence ID" value="KKG75621.1"/>
    <property type="molecule type" value="Genomic_DNA"/>
</dbReference>
<evidence type="ECO:0000313" key="5">
    <source>
        <dbReference type="EMBL" id="KKH09960.1"/>
    </source>
</evidence>
<keyword evidence="1" id="KW-1133">Transmembrane helix</keyword>
<sequence>MNDSFSNREAAIIFWIVIFATYFLLTKRIRDSIIDVIKVALNKHIFGYVVFYLIYICLFTYVFYYLKWWNASNLKDTAMWFTFCGLQIGYSVVRSKIEYVYWKNLILENLAFIEFEKFFISLYNFSFKVELVLIPIMILAVLLNFYLKRKEFADKELDILRYLVNKALILLGILLLLYSFYRAISNPQSIANTNILKSFLLPVVYATISIPFMYALKLYSGYEDLFCRLNFGTKRSKKLNLLIKWRLILFCNFDIRKLQTVASTNGYNLLSISSKDEIDDLIKSYESVLLRE</sequence>
<evidence type="ECO:0000313" key="7">
    <source>
        <dbReference type="Proteomes" id="UP000034074"/>
    </source>
</evidence>
<gene>
    <name evidence="2" type="ORF">DU46_17725</name>
    <name evidence="5" type="ORF">DU51_00560</name>
    <name evidence="3" type="ORF">DU61_18275</name>
    <name evidence="4" type="ORF">DU62_16010</name>
</gene>
<comment type="caution">
    <text evidence="3">The sequence shown here is derived from an EMBL/GenBank/DDBJ whole genome shotgun (WGS) entry which is preliminary data.</text>
</comment>
<evidence type="ECO:0000313" key="4">
    <source>
        <dbReference type="EMBL" id="KKH07221.1"/>
    </source>
</evidence>
<evidence type="ECO:0000313" key="3">
    <source>
        <dbReference type="EMBL" id="KKG84512.1"/>
    </source>
</evidence>
<organism evidence="3 6">
    <name type="scientific">Methanosarcina mazei</name>
    <name type="common">Methanosarcina frisia</name>
    <dbReference type="NCBI Taxonomy" id="2209"/>
    <lineage>
        <taxon>Archaea</taxon>
        <taxon>Methanobacteriati</taxon>
        <taxon>Methanobacteriota</taxon>
        <taxon>Stenosarchaea group</taxon>
        <taxon>Methanomicrobia</taxon>
        <taxon>Methanosarcinales</taxon>
        <taxon>Methanosarcinaceae</taxon>
        <taxon>Methanosarcina</taxon>
    </lineage>
</organism>
<dbReference type="Proteomes" id="UP000034820">
    <property type="component" value="Unassembled WGS sequence"/>
</dbReference>
<keyword evidence="1" id="KW-0812">Transmembrane</keyword>
<keyword evidence="1" id="KW-0472">Membrane</keyword>
<protein>
    <submittedName>
        <fullName evidence="3">Uncharacterized protein</fullName>
    </submittedName>
</protein>
<evidence type="ECO:0000313" key="6">
    <source>
        <dbReference type="Proteomes" id="UP000033889"/>
    </source>
</evidence>
<dbReference type="Proteomes" id="UP000033889">
    <property type="component" value="Unassembled WGS sequence"/>
</dbReference>
<dbReference type="OrthoDB" id="385138at2157"/>
<evidence type="ECO:0000256" key="1">
    <source>
        <dbReference type="SAM" id="Phobius"/>
    </source>
</evidence>
<dbReference type="RefSeq" id="WP_048040798.1">
    <property type="nucleotide sequence ID" value="NZ_JJPN01000006.1"/>
</dbReference>
<feature type="transmembrane region" description="Helical" evidence="1">
    <location>
        <begin position="199"/>
        <end position="219"/>
    </location>
</feature>
<feature type="transmembrane region" description="Helical" evidence="1">
    <location>
        <begin position="159"/>
        <end position="179"/>
    </location>
</feature>
<dbReference type="Proteomes" id="UP000034074">
    <property type="component" value="Unassembled WGS sequence"/>
</dbReference>
<feature type="transmembrane region" description="Helical" evidence="1">
    <location>
        <begin position="45"/>
        <end position="65"/>
    </location>
</feature>
<dbReference type="EMBL" id="JJPZ01000146">
    <property type="protein sequence ID" value="KKH07221.1"/>
    <property type="molecule type" value="Genomic_DNA"/>
</dbReference>